<accession>A0A382QLK6</accession>
<sequence length="59" mass="6841">MALEGFKRRVLGSIGLLKGKRKVDEETVKELSKSLRKALLEADFNVRQAKELTERIERR</sequence>
<dbReference type="SUPFAM" id="SSF47364">
    <property type="entry name" value="Domain of the SRP/SRP receptor G-proteins"/>
    <property type="match status" value="1"/>
</dbReference>
<gene>
    <name evidence="2" type="ORF">METZ01_LOCUS339218</name>
</gene>
<feature type="non-terminal residue" evidence="2">
    <location>
        <position position="59"/>
    </location>
</feature>
<dbReference type="GO" id="GO:0006614">
    <property type="term" value="P:SRP-dependent cotranslational protein targeting to membrane"/>
    <property type="evidence" value="ECO:0007669"/>
    <property type="project" value="InterPro"/>
</dbReference>
<feature type="domain" description="Signal recognition particle SRP54 helical bundle" evidence="1">
    <location>
        <begin position="8"/>
        <end position="58"/>
    </location>
</feature>
<protein>
    <recommendedName>
        <fullName evidence="1">Signal recognition particle SRP54 helical bundle domain-containing protein</fullName>
    </recommendedName>
</protein>
<proteinExistence type="predicted"/>
<organism evidence="2">
    <name type="scientific">marine metagenome</name>
    <dbReference type="NCBI Taxonomy" id="408172"/>
    <lineage>
        <taxon>unclassified sequences</taxon>
        <taxon>metagenomes</taxon>
        <taxon>ecological metagenomes</taxon>
    </lineage>
</organism>
<name>A0A382QLK6_9ZZZZ</name>
<dbReference type="InterPro" id="IPR013822">
    <property type="entry name" value="Signal_recog_particl_SRP54_hlx"/>
</dbReference>
<dbReference type="AlphaFoldDB" id="A0A382QLK6"/>
<dbReference type="InterPro" id="IPR036225">
    <property type="entry name" value="SRP/SRP_N"/>
</dbReference>
<evidence type="ECO:0000259" key="1">
    <source>
        <dbReference type="Pfam" id="PF02881"/>
    </source>
</evidence>
<evidence type="ECO:0000313" key="2">
    <source>
        <dbReference type="EMBL" id="SVC86364.1"/>
    </source>
</evidence>
<dbReference type="EMBL" id="UINC01115383">
    <property type="protein sequence ID" value="SVC86364.1"/>
    <property type="molecule type" value="Genomic_DNA"/>
</dbReference>
<dbReference type="InterPro" id="IPR042101">
    <property type="entry name" value="SRP54_N_sf"/>
</dbReference>
<dbReference type="GO" id="GO:0005525">
    <property type="term" value="F:GTP binding"/>
    <property type="evidence" value="ECO:0007669"/>
    <property type="project" value="InterPro"/>
</dbReference>
<dbReference type="Pfam" id="PF02881">
    <property type="entry name" value="SRP54_N"/>
    <property type="match status" value="1"/>
</dbReference>
<dbReference type="Gene3D" id="1.20.120.140">
    <property type="entry name" value="Signal recognition particle SRP54, nucleotide-binding domain"/>
    <property type="match status" value="1"/>
</dbReference>
<reference evidence="2" key="1">
    <citation type="submission" date="2018-05" db="EMBL/GenBank/DDBJ databases">
        <authorList>
            <person name="Lanie J.A."/>
            <person name="Ng W.-L."/>
            <person name="Kazmierczak K.M."/>
            <person name="Andrzejewski T.M."/>
            <person name="Davidsen T.M."/>
            <person name="Wayne K.J."/>
            <person name="Tettelin H."/>
            <person name="Glass J.I."/>
            <person name="Rusch D."/>
            <person name="Podicherti R."/>
            <person name="Tsui H.-C.T."/>
            <person name="Winkler M.E."/>
        </authorList>
    </citation>
    <scope>NUCLEOTIDE SEQUENCE</scope>
</reference>